<name>A0A369CK20_9GAMM</name>
<evidence type="ECO:0000313" key="3">
    <source>
        <dbReference type="EMBL" id="RCX32787.1"/>
    </source>
</evidence>
<accession>A0A369CK20</accession>
<dbReference type="Gene3D" id="2.20.130.30">
    <property type="entry name" value="Protein of unknown function DUF2782"/>
    <property type="match status" value="1"/>
</dbReference>
<evidence type="ECO:0000313" key="4">
    <source>
        <dbReference type="Proteomes" id="UP000252707"/>
    </source>
</evidence>
<dbReference type="EMBL" id="QPJY01000001">
    <property type="protein sequence ID" value="RCX32787.1"/>
    <property type="molecule type" value="Genomic_DNA"/>
</dbReference>
<keyword evidence="2" id="KW-0732">Signal</keyword>
<feature type="region of interest" description="Disordered" evidence="1">
    <location>
        <begin position="21"/>
        <end position="43"/>
    </location>
</feature>
<evidence type="ECO:0000256" key="2">
    <source>
        <dbReference type="SAM" id="SignalP"/>
    </source>
</evidence>
<proteinExistence type="predicted"/>
<dbReference type="Proteomes" id="UP000252707">
    <property type="component" value="Unassembled WGS sequence"/>
</dbReference>
<keyword evidence="4" id="KW-1185">Reference proteome</keyword>
<dbReference type="AlphaFoldDB" id="A0A369CK20"/>
<dbReference type="OrthoDB" id="5296182at2"/>
<feature type="compositionally biased region" description="Pro residues" evidence="1">
    <location>
        <begin position="22"/>
        <end position="35"/>
    </location>
</feature>
<reference evidence="3 4" key="1">
    <citation type="submission" date="2018-07" db="EMBL/GenBank/DDBJ databases">
        <title>Genomic Encyclopedia of Type Strains, Phase IV (KMG-IV): sequencing the most valuable type-strain genomes for metagenomic binning, comparative biology and taxonomic classification.</title>
        <authorList>
            <person name="Goeker M."/>
        </authorList>
    </citation>
    <scope>NUCLEOTIDE SEQUENCE [LARGE SCALE GENOMIC DNA]</scope>
    <source>
        <strain evidence="3 4">DSM 26407</strain>
    </source>
</reference>
<comment type="caution">
    <text evidence="3">The sequence shown here is derived from an EMBL/GenBank/DDBJ whole genome shotgun (WGS) entry which is preliminary data.</text>
</comment>
<dbReference type="Pfam" id="PF11191">
    <property type="entry name" value="DUF2782"/>
    <property type="match status" value="1"/>
</dbReference>
<feature type="signal peptide" evidence="2">
    <location>
        <begin position="1"/>
        <end position="19"/>
    </location>
</feature>
<gene>
    <name evidence="3" type="ORF">DFQ59_10185</name>
</gene>
<protein>
    <submittedName>
        <fullName evidence="3">Uncharacterized protein DUF2782</fullName>
    </submittedName>
</protein>
<sequence>MRRMVFALCLGALPLIAAAQNPPEPTLVEPPPTPAPIQTGEALEPEVTIIPGERETIQEYRVNGMLYMIKVVPSRGPAYFLVDTDGDGNLETRRNNLDPGLLIPRWILLRWD</sequence>
<dbReference type="RefSeq" id="WP_114277694.1">
    <property type="nucleotide sequence ID" value="NZ_QPJY01000001.1"/>
</dbReference>
<dbReference type="InterPro" id="IPR021357">
    <property type="entry name" value="DUF2782"/>
</dbReference>
<feature type="chain" id="PRO_5017042420" evidence="2">
    <location>
        <begin position="20"/>
        <end position="112"/>
    </location>
</feature>
<organism evidence="3 4">
    <name type="scientific">Thioalbus denitrificans</name>
    <dbReference type="NCBI Taxonomy" id="547122"/>
    <lineage>
        <taxon>Bacteria</taxon>
        <taxon>Pseudomonadati</taxon>
        <taxon>Pseudomonadota</taxon>
        <taxon>Gammaproteobacteria</taxon>
        <taxon>Chromatiales</taxon>
        <taxon>Ectothiorhodospiraceae</taxon>
        <taxon>Thioalbus</taxon>
    </lineage>
</organism>
<evidence type="ECO:0000256" key="1">
    <source>
        <dbReference type="SAM" id="MobiDB-lite"/>
    </source>
</evidence>